<organism evidence="2 3">
    <name type="scientific">Butyricimonas hominis</name>
    <dbReference type="NCBI Taxonomy" id="2763032"/>
    <lineage>
        <taxon>Bacteria</taxon>
        <taxon>Pseudomonadati</taxon>
        <taxon>Bacteroidota</taxon>
        <taxon>Bacteroidia</taxon>
        <taxon>Bacteroidales</taxon>
        <taxon>Odoribacteraceae</taxon>
        <taxon>Butyricimonas</taxon>
    </lineage>
</organism>
<proteinExistence type="predicted"/>
<keyword evidence="3" id="KW-1185">Reference proteome</keyword>
<accession>A0ABR7D238</accession>
<protein>
    <submittedName>
        <fullName evidence="2">Glycosyltransferase</fullName>
    </submittedName>
</protein>
<dbReference type="PANTHER" id="PTHR45947:SF3">
    <property type="entry name" value="SULFOQUINOVOSYL TRANSFERASE SQD2"/>
    <property type="match status" value="1"/>
</dbReference>
<evidence type="ECO:0000313" key="2">
    <source>
        <dbReference type="EMBL" id="MBC5622010.1"/>
    </source>
</evidence>
<reference evidence="2 3" key="1">
    <citation type="submission" date="2020-08" db="EMBL/GenBank/DDBJ databases">
        <title>Genome public.</title>
        <authorList>
            <person name="Liu C."/>
            <person name="Sun Q."/>
        </authorList>
    </citation>
    <scope>NUCLEOTIDE SEQUENCE [LARGE SCALE GENOMIC DNA]</scope>
    <source>
        <strain evidence="2 3">NSJ-56</strain>
    </source>
</reference>
<dbReference type="PANTHER" id="PTHR45947">
    <property type="entry name" value="SULFOQUINOVOSYL TRANSFERASE SQD2"/>
    <property type="match status" value="1"/>
</dbReference>
<evidence type="ECO:0000313" key="3">
    <source>
        <dbReference type="Proteomes" id="UP000646484"/>
    </source>
</evidence>
<sequence>MEKKIRVLLVTSGFRKGVSGGIASVLHNYCTASALENSEIQFDYLSLGYQTFEPYREEIEACGGNLYCLDIHSNGKRRLIDIFFRMRKFLKDKSYDIVHTNSGALTQLLMMCIAAKTSGINTVIAHSHNALIKSKGTQIVYNCLKPLFYVAADEYYACALVAAESMFPKGIIKRDKWVFIPNAINIEKFLYNEETRISYRKQFRFEDKFVIGHVGRFNEQKNHAFLVDVFSEVSKQRDDALLMLVGNGDLQQSIKDKVEELGLSEKVIFMGQRNDVNCLMQAMDCFVFPSIFEGLGMVLIEAQAAGLPIISSDQVPVNETQVTEYIKYVPLSVDKWIESLRGIGRRRNRFENISIFSKAGYEIDSAAEKLRRLYCEHSNSCK</sequence>
<evidence type="ECO:0000259" key="1">
    <source>
        <dbReference type="Pfam" id="PF00534"/>
    </source>
</evidence>
<comment type="caution">
    <text evidence="2">The sequence shown here is derived from an EMBL/GenBank/DDBJ whole genome shotgun (WGS) entry which is preliminary data.</text>
</comment>
<dbReference type="RefSeq" id="WP_186976443.1">
    <property type="nucleotide sequence ID" value="NZ_JACOOH010000005.1"/>
</dbReference>
<dbReference type="InterPro" id="IPR050194">
    <property type="entry name" value="Glycosyltransferase_grp1"/>
</dbReference>
<dbReference type="Pfam" id="PF00534">
    <property type="entry name" value="Glycos_transf_1"/>
    <property type="match status" value="1"/>
</dbReference>
<feature type="domain" description="Glycosyl transferase family 1" evidence="1">
    <location>
        <begin position="200"/>
        <end position="325"/>
    </location>
</feature>
<gene>
    <name evidence="2" type="ORF">H8S64_12955</name>
</gene>
<dbReference type="InterPro" id="IPR001296">
    <property type="entry name" value="Glyco_trans_1"/>
</dbReference>
<name>A0ABR7D238_9BACT</name>
<dbReference type="Gene3D" id="3.40.50.2000">
    <property type="entry name" value="Glycogen Phosphorylase B"/>
    <property type="match status" value="2"/>
</dbReference>
<dbReference type="Proteomes" id="UP000646484">
    <property type="component" value="Unassembled WGS sequence"/>
</dbReference>
<dbReference type="EMBL" id="JACOOH010000005">
    <property type="protein sequence ID" value="MBC5622010.1"/>
    <property type="molecule type" value="Genomic_DNA"/>
</dbReference>
<dbReference type="SUPFAM" id="SSF53756">
    <property type="entry name" value="UDP-Glycosyltransferase/glycogen phosphorylase"/>
    <property type="match status" value="1"/>
</dbReference>